<feature type="chain" id="PRO_5030567311" description="Lipoprotein" evidence="1">
    <location>
        <begin position="23"/>
        <end position="99"/>
    </location>
</feature>
<keyword evidence="1" id="KW-0732">Signal</keyword>
<evidence type="ECO:0008006" key="4">
    <source>
        <dbReference type="Google" id="ProtNLM"/>
    </source>
</evidence>
<dbReference type="AlphaFoldDB" id="A0A7W3FMG6"/>
<dbReference type="Proteomes" id="UP000547058">
    <property type="component" value="Unassembled WGS sequence"/>
</dbReference>
<evidence type="ECO:0000313" key="3">
    <source>
        <dbReference type="Proteomes" id="UP000547058"/>
    </source>
</evidence>
<keyword evidence="3" id="KW-1185">Reference proteome</keyword>
<accession>A0A7W3FMG6</accession>
<dbReference type="RefSeq" id="WP_182339104.1">
    <property type="nucleotide sequence ID" value="NZ_JACGXS010000003.1"/>
</dbReference>
<comment type="caution">
    <text evidence="2">The sequence shown here is derived from an EMBL/GenBank/DDBJ whole genome shotgun (WGS) entry which is preliminary data.</text>
</comment>
<dbReference type="PROSITE" id="PS51257">
    <property type="entry name" value="PROKAR_LIPOPROTEIN"/>
    <property type="match status" value="1"/>
</dbReference>
<evidence type="ECO:0000313" key="2">
    <source>
        <dbReference type="EMBL" id="MBA8681976.1"/>
    </source>
</evidence>
<name>A0A7W3FMG6_9GAMM</name>
<organism evidence="2 3">
    <name type="scientific">Stenotrophomonas tumulicola</name>
    <dbReference type="NCBI Taxonomy" id="1685415"/>
    <lineage>
        <taxon>Bacteria</taxon>
        <taxon>Pseudomonadati</taxon>
        <taxon>Pseudomonadota</taxon>
        <taxon>Gammaproteobacteria</taxon>
        <taxon>Lysobacterales</taxon>
        <taxon>Lysobacteraceae</taxon>
        <taxon>Stenotrophomonas</taxon>
    </lineage>
</organism>
<proteinExistence type="predicted"/>
<evidence type="ECO:0000256" key="1">
    <source>
        <dbReference type="SAM" id="SignalP"/>
    </source>
</evidence>
<protein>
    <recommendedName>
        <fullName evidence="4">Lipoprotein</fullName>
    </recommendedName>
</protein>
<reference evidence="2 3" key="1">
    <citation type="submission" date="2020-08" db="EMBL/GenBank/DDBJ databases">
        <title>Stenotrophomonas tumulicola JCM 30961.</title>
        <authorList>
            <person name="Deng Y."/>
        </authorList>
    </citation>
    <scope>NUCLEOTIDE SEQUENCE [LARGE SCALE GENOMIC DNA]</scope>
    <source>
        <strain evidence="2 3">JCM 30961</strain>
    </source>
</reference>
<feature type="signal peptide" evidence="1">
    <location>
        <begin position="1"/>
        <end position="22"/>
    </location>
</feature>
<dbReference type="EMBL" id="JACGXS010000003">
    <property type="protein sequence ID" value="MBA8681976.1"/>
    <property type="molecule type" value="Genomic_DNA"/>
</dbReference>
<gene>
    <name evidence="2" type="ORF">H4O11_09120</name>
</gene>
<sequence>MKKLWMVSAAVLLAACSGGPGSGDVEKALTAYFKEATGTTMTFERLKVGECSRGDSPGYACSVTGTARYQLGTRTEQQQLVGTFVIDKVDGTWIVVDRR</sequence>